<dbReference type="EMBL" id="DYUK01000063">
    <property type="protein sequence ID" value="HJG79303.1"/>
    <property type="molecule type" value="Genomic_DNA"/>
</dbReference>
<dbReference type="Pfam" id="PF00378">
    <property type="entry name" value="ECH_1"/>
    <property type="match status" value="1"/>
</dbReference>
<dbReference type="Proteomes" id="UP000784435">
    <property type="component" value="Unassembled WGS sequence"/>
</dbReference>
<comment type="caution">
    <text evidence="1">The sequence shown here is derived from an EMBL/GenBank/DDBJ whole genome shotgun (WGS) entry which is preliminary data.</text>
</comment>
<dbReference type="AlphaFoldDB" id="A0A921SMY7"/>
<dbReference type="Gene3D" id="3.90.226.10">
    <property type="entry name" value="2-enoyl-CoA Hydratase, Chain A, domain 1"/>
    <property type="match status" value="1"/>
</dbReference>
<sequence length="260" mass="28018">MTTEIPRTPIPLVEGFRYEIDGAIATLTIDRPQKLGALSREMWFALPDILHAIDAAPEVDVLILRGTDGHFSAGSDINDLSVPLADFWAMNEAAEDALATCDIPTIAAIEGVCVGGGTELAAACDIRIAAPGSRFGITAAKLGLVYPPGPTRRFAAAIGESWARYLLLTGNLIDTARADGLGFLHEVTDDPFGAAHRTAQRISSRSAFTQTGLLRILRGEDPDPAGWLDEVYPVELGEGQRAFFAKETPDFGFHRVDWRD</sequence>
<protein>
    <submittedName>
        <fullName evidence="1">Enoyl-CoA hydratase/isomerase family protein</fullName>
    </submittedName>
</protein>
<dbReference type="SUPFAM" id="SSF52096">
    <property type="entry name" value="ClpP/crotonase"/>
    <property type="match status" value="1"/>
</dbReference>
<evidence type="ECO:0000313" key="2">
    <source>
        <dbReference type="Proteomes" id="UP000784435"/>
    </source>
</evidence>
<dbReference type="InterPro" id="IPR029045">
    <property type="entry name" value="ClpP/crotonase-like_dom_sf"/>
</dbReference>
<reference evidence="1" key="1">
    <citation type="journal article" date="2021" name="PeerJ">
        <title>Extensive microbial diversity within the chicken gut microbiome revealed by metagenomics and culture.</title>
        <authorList>
            <person name="Gilroy R."/>
            <person name="Ravi A."/>
            <person name="Getino M."/>
            <person name="Pursley I."/>
            <person name="Horton D.L."/>
            <person name="Alikhan N.F."/>
            <person name="Baker D."/>
            <person name="Gharbi K."/>
            <person name="Hall N."/>
            <person name="Watson M."/>
            <person name="Adriaenssens E.M."/>
            <person name="Foster-Nyarko E."/>
            <person name="Jarju S."/>
            <person name="Secka A."/>
            <person name="Antonio M."/>
            <person name="Oren A."/>
            <person name="Chaudhuri R.R."/>
            <person name="La Ragione R."/>
            <person name="Hildebrand F."/>
            <person name="Pallen M.J."/>
        </authorList>
    </citation>
    <scope>NUCLEOTIDE SEQUENCE</scope>
    <source>
        <strain evidence="1">ChiGjej5B5-7349</strain>
    </source>
</reference>
<proteinExistence type="predicted"/>
<gene>
    <name evidence="1" type="ORF">K8V08_02700</name>
</gene>
<dbReference type="GO" id="GO:0006635">
    <property type="term" value="P:fatty acid beta-oxidation"/>
    <property type="evidence" value="ECO:0007669"/>
    <property type="project" value="TreeGrafter"/>
</dbReference>
<dbReference type="InterPro" id="IPR001753">
    <property type="entry name" value="Enoyl-CoA_hydra/iso"/>
</dbReference>
<dbReference type="PANTHER" id="PTHR11941">
    <property type="entry name" value="ENOYL-COA HYDRATASE-RELATED"/>
    <property type="match status" value="1"/>
</dbReference>
<evidence type="ECO:0000313" key="1">
    <source>
        <dbReference type="EMBL" id="HJG79303.1"/>
    </source>
</evidence>
<dbReference type="CDD" id="cd06558">
    <property type="entry name" value="crotonase-like"/>
    <property type="match status" value="1"/>
</dbReference>
<name>A0A921SMY7_9MICO</name>
<organism evidence="1 2">
    <name type="scientific">Brevibacterium senegalense</name>
    <dbReference type="NCBI Taxonomy" id="1033736"/>
    <lineage>
        <taxon>Bacteria</taxon>
        <taxon>Bacillati</taxon>
        <taxon>Actinomycetota</taxon>
        <taxon>Actinomycetes</taxon>
        <taxon>Micrococcales</taxon>
        <taxon>Brevibacteriaceae</taxon>
        <taxon>Brevibacterium</taxon>
    </lineage>
</organism>
<dbReference type="GO" id="GO:0003824">
    <property type="term" value="F:catalytic activity"/>
    <property type="evidence" value="ECO:0007669"/>
    <property type="project" value="UniProtKB-ARBA"/>
</dbReference>
<accession>A0A921SMY7</accession>
<reference evidence="1" key="2">
    <citation type="submission" date="2021-09" db="EMBL/GenBank/DDBJ databases">
        <authorList>
            <person name="Gilroy R."/>
        </authorList>
    </citation>
    <scope>NUCLEOTIDE SEQUENCE</scope>
    <source>
        <strain evidence="1">ChiGjej5B5-7349</strain>
    </source>
</reference>
<dbReference type="PANTHER" id="PTHR11941:SF54">
    <property type="entry name" value="ENOYL-COA HYDRATASE, MITOCHONDRIAL"/>
    <property type="match status" value="1"/>
</dbReference>